<dbReference type="GO" id="GO:0019843">
    <property type="term" value="F:rRNA binding"/>
    <property type="evidence" value="ECO:0007669"/>
    <property type="project" value="UniProtKB-KW"/>
</dbReference>
<accession>A0A367L7Y9</accession>
<dbReference type="STRING" id="1330021.A0A367L7Y9"/>
<gene>
    <name evidence="9" type="ORF">L249_4287</name>
</gene>
<dbReference type="PANTHER" id="PTHR11831">
    <property type="entry name" value="30S 40S RIBOSOMAL PROTEIN"/>
    <property type="match status" value="1"/>
</dbReference>
<dbReference type="Proteomes" id="UP000253664">
    <property type="component" value="Unassembled WGS sequence"/>
</dbReference>
<feature type="domain" description="RNA-binding S4" evidence="8">
    <location>
        <begin position="156"/>
        <end position="219"/>
    </location>
</feature>
<comment type="caution">
    <text evidence="9">The sequence shown here is derived from an EMBL/GenBank/DDBJ whole genome shotgun (WGS) entry which is preliminary data.</text>
</comment>
<dbReference type="PANTHER" id="PTHR11831:SF4">
    <property type="entry name" value="SMALL RIBOSOMAL SUBUNIT PROTEIN US4M"/>
    <property type="match status" value="1"/>
</dbReference>
<organism evidence="9 10">
    <name type="scientific">Ophiocordyceps polyrhachis-furcata BCC 54312</name>
    <dbReference type="NCBI Taxonomy" id="1330021"/>
    <lineage>
        <taxon>Eukaryota</taxon>
        <taxon>Fungi</taxon>
        <taxon>Dikarya</taxon>
        <taxon>Ascomycota</taxon>
        <taxon>Pezizomycotina</taxon>
        <taxon>Sordariomycetes</taxon>
        <taxon>Hypocreomycetidae</taxon>
        <taxon>Hypocreales</taxon>
        <taxon>Ophiocordycipitaceae</taxon>
        <taxon>Ophiocordyceps</taxon>
    </lineage>
</organism>
<comment type="similarity">
    <text evidence="1">Belongs to the universal ribosomal protein uS4 family.</text>
</comment>
<dbReference type="SMART" id="SM00363">
    <property type="entry name" value="S4"/>
    <property type="match status" value="1"/>
</dbReference>
<reference evidence="9 10" key="1">
    <citation type="journal article" date="2015" name="BMC Genomics">
        <title>Insights from the genome of Ophiocordyceps polyrhachis-furcata to pathogenicity and host specificity in insect fungi.</title>
        <authorList>
            <person name="Wichadakul D."/>
            <person name="Kobmoo N."/>
            <person name="Ingsriswang S."/>
            <person name="Tangphatsornruang S."/>
            <person name="Chantasingh D."/>
            <person name="Luangsa-ard J.J."/>
            <person name="Eurwilaichitr L."/>
        </authorList>
    </citation>
    <scope>NUCLEOTIDE SEQUENCE [LARGE SCALE GENOMIC DNA]</scope>
    <source>
        <strain evidence="9 10">BCC 54312</strain>
    </source>
</reference>
<dbReference type="InterPro" id="IPR022801">
    <property type="entry name" value="Ribosomal_uS4"/>
</dbReference>
<evidence type="ECO:0000256" key="3">
    <source>
        <dbReference type="ARBA" id="ARBA00022884"/>
    </source>
</evidence>
<name>A0A367L7Y9_9HYPO</name>
<dbReference type="EMBL" id="LKCN02000012">
    <property type="protein sequence ID" value="RCI10538.1"/>
    <property type="molecule type" value="Genomic_DNA"/>
</dbReference>
<feature type="compositionally biased region" description="Polar residues" evidence="7">
    <location>
        <begin position="109"/>
        <end position="118"/>
    </location>
</feature>
<dbReference type="InterPro" id="IPR036986">
    <property type="entry name" value="S4_RNA-bd_sf"/>
</dbReference>
<dbReference type="SUPFAM" id="SSF55174">
    <property type="entry name" value="Alpha-L RNA-binding motif"/>
    <property type="match status" value="1"/>
</dbReference>
<proteinExistence type="inferred from homology"/>
<dbReference type="GO" id="GO:0042274">
    <property type="term" value="P:ribosomal small subunit biogenesis"/>
    <property type="evidence" value="ECO:0007669"/>
    <property type="project" value="TreeGrafter"/>
</dbReference>
<keyword evidence="3 6" id="KW-0694">RNA-binding</keyword>
<dbReference type="OrthoDB" id="3356781at2759"/>
<sequence>MRRVSRFYHLNKPKLRQTWNKHNIYNLYRSVGREPLVNRNATFFQQKWAAKSKTRGYHGDHIQEKKWKRLFSRRLRSVVDMPPKYLAAYDGSEQATGRGSGLTTTKVTAESYSNSPKYDSSEPPVSGRKGDVNKLLAVQFPKMTPYMQMTYAPLERRLETAIYRALFASSIREARQFCIHGAVKVNGLKMVYPAYELNPGDMFEVDVEKVLYATGVQRNPGLPHSGRWLRSDRRFLKKEWVLYLKATALEDGEALLGKEVWERHKARNGDGPVSQAYLRQMMVEAALQRTLSTLQEEQKTQAYQERCIRRLISTSRAWLRLPDDWVMPPERLINALWQLFPNPQWHPRLQNIWLKKRCPQVHGEARYLDRKILRRLGMSILDLPQKLVRGPKMNIGPVAFSHDQVRELVKLIREVSNKMLLGREPYQMPWQPRPYMSAFCFIPRYLEVNPYICAAVYLRHPVARKGLGEVPTPFNYLTSQLAHNWYLERG</sequence>
<dbReference type="CDD" id="cd00165">
    <property type="entry name" value="S4"/>
    <property type="match status" value="1"/>
</dbReference>
<protein>
    <recommendedName>
        <fullName evidence="8">RNA-binding S4 domain-containing protein</fullName>
    </recommendedName>
</protein>
<evidence type="ECO:0000256" key="6">
    <source>
        <dbReference type="PROSITE-ProRule" id="PRU00182"/>
    </source>
</evidence>
<keyword evidence="5" id="KW-0687">Ribonucleoprotein</keyword>
<dbReference type="GO" id="GO:0003735">
    <property type="term" value="F:structural constituent of ribosome"/>
    <property type="evidence" value="ECO:0007669"/>
    <property type="project" value="TreeGrafter"/>
</dbReference>
<evidence type="ECO:0000259" key="8">
    <source>
        <dbReference type="SMART" id="SM00363"/>
    </source>
</evidence>
<dbReference type="PROSITE" id="PS50889">
    <property type="entry name" value="S4"/>
    <property type="match status" value="1"/>
</dbReference>
<keyword evidence="4" id="KW-0689">Ribosomal protein</keyword>
<dbReference type="GO" id="GO:0005763">
    <property type="term" value="C:mitochondrial small ribosomal subunit"/>
    <property type="evidence" value="ECO:0007669"/>
    <property type="project" value="TreeGrafter"/>
</dbReference>
<feature type="region of interest" description="Disordered" evidence="7">
    <location>
        <begin position="109"/>
        <end position="128"/>
    </location>
</feature>
<evidence type="ECO:0000313" key="9">
    <source>
        <dbReference type="EMBL" id="RCI10538.1"/>
    </source>
</evidence>
<dbReference type="Gene3D" id="3.10.290.10">
    <property type="entry name" value="RNA-binding S4 domain"/>
    <property type="match status" value="1"/>
</dbReference>
<evidence type="ECO:0000256" key="7">
    <source>
        <dbReference type="SAM" id="MobiDB-lite"/>
    </source>
</evidence>
<evidence type="ECO:0000256" key="1">
    <source>
        <dbReference type="ARBA" id="ARBA00007465"/>
    </source>
</evidence>
<dbReference type="Pfam" id="PF01479">
    <property type="entry name" value="S4"/>
    <property type="match status" value="1"/>
</dbReference>
<dbReference type="InterPro" id="IPR002942">
    <property type="entry name" value="S4_RNA-bd"/>
</dbReference>
<dbReference type="AlphaFoldDB" id="A0A367L7Y9"/>
<keyword evidence="2" id="KW-0699">rRNA-binding</keyword>
<evidence type="ECO:0000313" key="10">
    <source>
        <dbReference type="Proteomes" id="UP000253664"/>
    </source>
</evidence>
<evidence type="ECO:0000256" key="4">
    <source>
        <dbReference type="ARBA" id="ARBA00022980"/>
    </source>
</evidence>
<evidence type="ECO:0000256" key="5">
    <source>
        <dbReference type="ARBA" id="ARBA00023274"/>
    </source>
</evidence>
<keyword evidence="10" id="KW-1185">Reference proteome</keyword>
<evidence type="ECO:0000256" key="2">
    <source>
        <dbReference type="ARBA" id="ARBA00022730"/>
    </source>
</evidence>